<dbReference type="Gene3D" id="2.60.40.790">
    <property type="match status" value="1"/>
</dbReference>
<evidence type="ECO:0000313" key="6">
    <source>
        <dbReference type="Proteomes" id="UP000008221"/>
    </source>
</evidence>
<protein>
    <submittedName>
        <fullName evidence="5">Heat shock protein Hsp20</fullName>
    </submittedName>
</protein>
<dbReference type="AlphaFoldDB" id="A0LUY6"/>
<dbReference type="KEGG" id="ace:Acel_1474"/>
<dbReference type="RefSeq" id="WP_011720309.1">
    <property type="nucleotide sequence ID" value="NC_008578.1"/>
</dbReference>
<evidence type="ECO:0000259" key="4">
    <source>
        <dbReference type="PROSITE" id="PS51203"/>
    </source>
</evidence>
<proteinExistence type="inferred from homology"/>
<evidence type="ECO:0000259" key="3">
    <source>
        <dbReference type="PROSITE" id="PS01031"/>
    </source>
</evidence>
<dbReference type="PROSITE" id="PS01031">
    <property type="entry name" value="SHSP"/>
    <property type="match status" value="1"/>
</dbReference>
<evidence type="ECO:0000256" key="1">
    <source>
        <dbReference type="PROSITE-ProRule" id="PRU00285"/>
    </source>
</evidence>
<feature type="domain" description="CS" evidence="4">
    <location>
        <begin position="45"/>
        <end position="151"/>
    </location>
</feature>
<evidence type="ECO:0000313" key="5">
    <source>
        <dbReference type="EMBL" id="ABK53246.1"/>
    </source>
</evidence>
<gene>
    <name evidence="5" type="ordered locus">Acel_1474</name>
</gene>
<dbReference type="Pfam" id="PF00011">
    <property type="entry name" value="HSP20"/>
    <property type="match status" value="1"/>
</dbReference>
<dbReference type="eggNOG" id="COG0071">
    <property type="taxonomic scope" value="Bacteria"/>
</dbReference>
<feature type="domain" description="SHSP" evidence="3">
    <location>
        <begin position="40"/>
        <end position="151"/>
    </location>
</feature>
<keyword evidence="6" id="KW-1185">Reference proteome</keyword>
<keyword evidence="5" id="KW-0346">Stress response</keyword>
<dbReference type="STRING" id="351607.Acel_1474"/>
<dbReference type="OrthoDB" id="9809760at2"/>
<sequence length="151" mass="17153">MALPVRATRNRAPARLDLFREFDELTDRLNQLWENTFGSLASDPWWSPLADIEETDDAYTVEIDLPGVKRDDVTVEFHNGELRVSGEIKERERTGILRRQTRRTGHFQYAVHLPGEIDVDKVTAQLTDGVLTVRLPKVAAAKGRRIEITSG</sequence>
<evidence type="ECO:0000256" key="2">
    <source>
        <dbReference type="RuleBase" id="RU003616"/>
    </source>
</evidence>
<dbReference type="InterPro" id="IPR031107">
    <property type="entry name" value="Small_HSP"/>
</dbReference>
<dbReference type="InParanoid" id="A0LUY6"/>
<dbReference type="InterPro" id="IPR007052">
    <property type="entry name" value="CS_dom"/>
</dbReference>
<dbReference type="SUPFAM" id="SSF49764">
    <property type="entry name" value="HSP20-like chaperones"/>
    <property type="match status" value="1"/>
</dbReference>
<comment type="similarity">
    <text evidence="1 2">Belongs to the small heat shock protein (HSP20) family.</text>
</comment>
<dbReference type="PROSITE" id="PS51203">
    <property type="entry name" value="CS"/>
    <property type="match status" value="1"/>
</dbReference>
<dbReference type="PANTHER" id="PTHR11527">
    <property type="entry name" value="HEAT-SHOCK PROTEIN 20 FAMILY MEMBER"/>
    <property type="match status" value="1"/>
</dbReference>
<dbReference type="FunCoup" id="A0LUY6">
    <property type="interactions" value="3"/>
</dbReference>
<dbReference type="Proteomes" id="UP000008221">
    <property type="component" value="Chromosome"/>
</dbReference>
<dbReference type="HOGENOM" id="CLU_046737_12_2_11"/>
<dbReference type="InterPro" id="IPR008978">
    <property type="entry name" value="HSP20-like_chaperone"/>
</dbReference>
<reference evidence="5 6" key="1">
    <citation type="journal article" date="2009" name="Genome Res.">
        <title>Complete genome of the cellulolytic thermophile Acidothermus cellulolyticus 11B provides insights into its ecophysiological and evolutionary adaptations.</title>
        <authorList>
            <person name="Barabote R.D."/>
            <person name="Xie G."/>
            <person name="Leu D.H."/>
            <person name="Normand P."/>
            <person name="Necsulea A."/>
            <person name="Daubin V."/>
            <person name="Medigue C."/>
            <person name="Adney W.S."/>
            <person name="Xu X.C."/>
            <person name="Lapidus A."/>
            <person name="Parales R.E."/>
            <person name="Detter C."/>
            <person name="Pujic P."/>
            <person name="Bruce D."/>
            <person name="Lavire C."/>
            <person name="Challacombe J.F."/>
            <person name="Brettin T.S."/>
            <person name="Berry A.M."/>
        </authorList>
    </citation>
    <scope>NUCLEOTIDE SEQUENCE [LARGE SCALE GENOMIC DNA]</scope>
    <source>
        <strain evidence="6">ATCC 43068 / DSM 8971 / 11B</strain>
    </source>
</reference>
<organism evidence="5 6">
    <name type="scientific">Acidothermus cellulolyticus (strain ATCC 43068 / DSM 8971 / 11B)</name>
    <dbReference type="NCBI Taxonomy" id="351607"/>
    <lineage>
        <taxon>Bacteria</taxon>
        <taxon>Bacillati</taxon>
        <taxon>Actinomycetota</taxon>
        <taxon>Actinomycetes</taxon>
        <taxon>Acidothermales</taxon>
        <taxon>Acidothermaceae</taxon>
        <taxon>Acidothermus</taxon>
    </lineage>
</organism>
<name>A0LUY6_ACIC1</name>
<dbReference type="EMBL" id="CP000481">
    <property type="protein sequence ID" value="ABK53246.1"/>
    <property type="molecule type" value="Genomic_DNA"/>
</dbReference>
<accession>A0LUY6</accession>
<dbReference type="CDD" id="cd06464">
    <property type="entry name" value="ACD_sHsps-like"/>
    <property type="match status" value="1"/>
</dbReference>
<dbReference type="InterPro" id="IPR002068">
    <property type="entry name" value="A-crystallin/Hsp20_dom"/>
</dbReference>